<keyword evidence="3" id="KW-1185">Reference proteome</keyword>
<dbReference type="AlphaFoldDB" id="A0A4Y2Q7G7"/>
<proteinExistence type="predicted"/>
<evidence type="ECO:0000313" key="2">
    <source>
        <dbReference type="EMBL" id="GBN59361.1"/>
    </source>
</evidence>
<feature type="region of interest" description="Disordered" evidence="1">
    <location>
        <begin position="1"/>
        <end position="38"/>
    </location>
</feature>
<accession>A0A4Y2Q7G7</accession>
<reference evidence="2 3" key="1">
    <citation type="journal article" date="2019" name="Sci. Rep.">
        <title>Orb-weaving spider Araneus ventricosus genome elucidates the spidroin gene catalogue.</title>
        <authorList>
            <person name="Kono N."/>
            <person name="Nakamura H."/>
            <person name="Ohtoshi R."/>
            <person name="Moran D.A.P."/>
            <person name="Shinohara A."/>
            <person name="Yoshida Y."/>
            <person name="Fujiwara M."/>
            <person name="Mori M."/>
            <person name="Tomita M."/>
            <person name="Arakawa K."/>
        </authorList>
    </citation>
    <scope>NUCLEOTIDE SEQUENCE [LARGE SCALE GENOMIC DNA]</scope>
</reference>
<organism evidence="2 3">
    <name type="scientific">Araneus ventricosus</name>
    <name type="common">Orbweaver spider</name>
    <name type="synonym">Epeira ventricosa</name>
    <dbReference type="NCBI Taxonomy" id="182803"/>
    <lineage>
        <taxon>Eukaryota</taxon>
        <taxon>Metazoa</taxon>
        <taxon>Ecdysozoa</taxon>
        <taxon>Arthropoda</taxon>
        <taxon>Chelicerata</taxon>
        <taxon>Arachnida</taxon>
        <taxon>Araneae</taxon>
        <taxon>Araneomorphae</taxon>
        <taxon>Entelegynae</taxon>
        <taxon>Araneoidea</taxon>
        <taxon>Araneidae</taxon>
        <taxon>Araneus</taxon>
    </lineage>
</organism>
<evidence type="ECO:0000256" key="1">
    <source>
        <dbReference type="SAM" id="MobiDB-lite"/>
    </source>
</evidence>
<feature type="non-terminal residue" evidence="2">
    <location>
        <position position="38"/>
    </location>
</feature>
<evidence type="ECO:0000313" key="3">
    <source>
        <dbReference type="Proteomes" id="UP000499080"/>
    </source>
</evidence>
<feature type="compositionally biased region" description="Basic and acidic residues" evidence="1">
    <location>
        <begin position="19"/>
        <end position="28"/>
    </location>
</feature>
<gene>
    <name evidence="2" type="ORF">AVEN_176246_1</name>
</gene>
<dbReference type="EMBL" id="BGPR01013125">
    <property type="protein sequence ID" value="GBN59361.1"/>
    <property type="molecule type" value="Genomic_DNA"/>
</dbReference>
<name>A0A4Y2Q7G7_ARAVE</name>
<sequence>MSINDEDTEIGSGDSNPATERKNPRDDPAYYTPYEATS</sequence>
<comment type="caution">
    <text evidence="2">The sequence shown here is derived from an EMBL/GenBank/DDBJ whole genome shotgun (WGS) entry which is preliminary data.</text>
</comment>
<dbReference type="Proteomes" id="UP000499080">
    <property type="component" value="Unassembled WGS sequence"/>
</dbReference>
<protein>
    <submittedName>
        <fullName evidence="2">Uncharacterized protein</fullName>
    </submittedName>
</protein>